<accession>A0A8X6QYJ4</accession>
<evidence type="ECO:0000313" key="2">
    <source>
        <dbReference type="Proteomes" id="UP000887013"/>
    </source>
</evidence>
<evidence type="ECO:0000313" key="1">
    <source>
        <dbReference type="EMBL" id="GFU52019.1"/>
    </source>
</evidence>
<dbReference type="EMBL" id="BMAW01038401">
    <property type="protein sequence ID" value="GFU52019.1"/>
    <property type="molecule type" value="Genomic_DNA"/>
</dbReference>
<dbReference type="AlphaFoldDB" id="A0A8X6QYJ4"/>
<reference evidence="1" key="1">
    <citation type="submission" date="2020-08" db="EMBL/GenBank/DDBJ databases">
        <title>Multicomponent nature underlies the extraordinary mechanical properties of spider dragline silk.</title>
        <authorList>
            <person name="Kono N."/>
            <person name="Nakamura H."/>
            <person name="Mori M."/>
            <person name="Yoshida Y."/>
            <person name="Ohtoshi R."/>
            <person name="Malay A.D."/>
            <person name="Moran D.A.P."/>
            <person name="Tomita M."/>
            <person name="Numata K."/>
            <person name="Arakawa K."/>
        </authorList>
    </citation>
    <scope>NUCLEOTIDE SEQUENCE</scope>
</reference>
<name>A0A8X6QYJ4_NEPPI</name>
<gene>
    <name evidence="1" type="ORF">NPIL_437021</name>
</gene>
<protein>
    <submittedName>
        <fullName evidence="1">Uncharacterized protein</fullName>
    </submittedName>
</protein>
<dbReference type="Proteomes" id="UP000887013">
    <property type="component" value="Unassembled WGS sequence"/>
</dbReference>
<sequence>MHLFNVIRYCRHTLYLEQCSNYKDTSKDSYSFNYRSNSRREFYGGFCIHISVANLEKSLWSIGMVRQQDRPLRFLMVRTSNDLTPSFTSLYRDIKDPI</sequence>
<keyword evidence="2" id="KW-1185">Reference proteome</keyword>
<organism evidence="1 2">
    <name type="scientific">Nephila pilipes</name>
    <name type="common">Giant wood spider</name>
    <name type="synonym">Nephila maculata</name>
    <dbReference type="NCBI Taxonomy" id="299642"/>
    <lineage>
        <taxon>Eukaryota</taxon>
        <taxon>Metazoa</taxon>
        <taxon>Ecdysozoa</taxon>
        <taxon>Arthropoda</taxon>
        <taxon>Chelicerata</taxon>
        <taxon>Arachnida</taxon>
        <taxon>Araneae</taxon>
        <taxon>Araneomorphae</taxon>
        <taxon>Entelegynae</taxon>
        <taxon>Araneoidea</taxon>
        <taxon>Nephilidae</taxon>
        <taxon>Nephila</taxon>
    </lineage>
</organism>
<proteinExistence type="predicted"/>
<comment type="caution">
    <text evidence="1">The sequence shown here is derived from an EMBL/GenBank/DDBJ whole genome shotgun (WGS) entry which is preliminary data.</text>
</comment>